<gene>
    <name evidence="1" type="ORF">QTP70_020093</name>
</gene>
<protein>
    <submittedName>
        <fullName evidence="1">Uncharacterized protein</fullName>
    </submittedName>
</protein>
<sequence>RGITIVRSKELSEAFRKKIVDAYESDLHQLQ</sequence>
<organism evidence="1 2">
    <name type="scientific">Hemibagrus guttatus</name>
    <dbReference type="NCBI Taxonomy" id="175788"/>
    <lineage>
        <taxon>Eukaryota</taxon>
        <taxon>Metazoa</taxon>
        <taxon>Chordata</taxon>
        <taxon>Craniata</taxon>
        <taxon>Vertebrata</taxon>
        <taxon>Euteleostomi</taxon>
        <taxon>Actinopterygii</taxon>
        <taxon>Neopterygii</taxon>
        <taxon>Teleostei</taxon>
        <taxon>Ostariophysi</taxon>
        <taxon>Siluriformes</taxon>
        <taxon>Bagridae</taxon>
        <taxon>Hemibagrus</taxon>
    </lineage>
</organism>
<accession>A0AAE0RH21</accession>
<dbReference type="Proteomes" id="UP001274896">
    <property type="component" value="Unassembled WGS sequence"/>
</dbReference>
<keyword evidence="2" id="KW-1185">Reference proteome</keyword>
<evidence type="ECO:0000313" key="2">
    <source>
        <dbReference type="Proteomes" id="UP001274896"/>
    </source>
</evidence>
<dbReference type="EMBL" id="JAUCMX010000002">
    <property type="protein sequence ID" value="KAK3554205.1"/>
    <property type="molecule type" value="Genomic_DNA"/>
</dbReference>
<reference evidence="1" key="1">
    <citation type="submission" date="2023-06" db="EMBL/GenBank/DDBJ databases">
        <title>Male Hemibagrus guttatus genome.</title>
        <authorList>
            <person name="Bian C."/>
        </authorList>
    </citation>
    <scope>NUCLEOTIDE SEQUENCE</scope>
    <source>
        <strain evidence="1">Male_cb2023</strain>
        <tissue evidence="1">Muscle</tissue>
    </source>
</reference>
<feature type="non-terminal residue" evidence="1">
    <location>
        <position position="1"/>
    </location>
</feature>
<name>A0AAE0RH21_9TELE</name>
<evidence type="ECO:0000313" key="1">
    <source>
        <dbReference type="EMBL" id="KAK3554205.1"/>
    </source>
</evidence>
<proteinExistence type="predicted"/>
<dbReference type="AlphaFoldDB" id="A0AAE0RH21"/>
<comment type="caution">
    <text evidence="1">The sequence shown here is derived from an EMBL/GenBank/DDBJ whole genome shotgun (WGS) entry which is preliminary data.</text>
</comment>